<dbReference type="AlphaFoldDB" id="A0A560D9E1"/>
<evidence type="ECO:0000256" key="9">
    <source>
        <dbReference type="ARBA" id="ARBA00022917"/>
    </source>
</evidence>
<keyword evidence="8 12" id="KW-0067">ATP-binding</keyword>
<dbReference type="GO" id="GO:0046872">
    <property type="term" value="F:metal ion binding"/>
    <property type="evidence" value="ECO:0007669"/>
    <property type="project" value="UniProtKB-KW"/>
</dbReference>
<dbReference type="EMBL" id="VITK01000009">
    <property type="protein sequence ID" value="TWA93668.1"/>
    <property type="molecule type" value="Genomic_DNA"/>
</dbReference>
<keyword evidence="5 12" id="KW-0436">Ligase</keyword>
<feature type="short sequence motif" description="'KMSKS' region" evidence="12">
    <location>
        <begin position="349"/>
        <end position="353"/>
    </location>
</feature>
<dbReference type="FunFam" id="2.20.28.20:FF:000001">
    <property type="entry name" value="Methionine--tRNA ligase"/>
    <property type="match status" value="1"/>
</dbReference>
<comment type="caution">
    <text evidence="15">The sequence shown here is derived from an EMBL/GenBank/DDBJ whole genome shotgun (WGS) entry which is preliminary data.</text>
</comment>
<evidence type="ECO:0000256" key="12">
    <source>
        <dbReference type="HAMAP-Rule" id="MF_00098"/>
    </source>
</evidence>
<feature type="binding site" evidence="12">
    <location>
        <position position="174"/>
    </location>
    <ligand>
        <name>Zn(2+)</name>
        <dbReference type="ChEBI" id="CHEBI:29105"/>
    </ligand>
</feature>
<dbReference type="PANTHER" id="PTHR45765">
    <property type="entry name" value="METHIONINE--TRNA LIGASE"/>
    <property type="match status" value="1"/>
</dbReference>
<keyword evidence="16" id="KW-1185">Reference proteome</keyword>
<evidence type="ECO:0000256" key="8">
    <source>
        <dbReference type="ARBA" id="ARBA00022840"/>
    </source>
</evidence>
<evidence type="ECO:0000256" key="7">
    <source>
        <dbReference type="ARBA" id="ARBA00022833"/>
    </source>
</evidence>
<evidence type="ECO:0000313" key="16">
    <source>
        <dbReference type="Proteomes" id="UP000319949"/>
    </source>
</evidence>
<evidence type="ECO:0000313" key="15">
    <source>
        <dbReference type="EMBL" id="TWA93668.1"/>
    </source>
</evidence>
<evidence type="ECO:0000259" key="14">
    <source>
        <dbReference type="Pfam" id="PF19303"/>
    </source>
</evidence>
<feature type="binding site" evidence="12">
    <location>
        <position position="352"/>
    </location>
    <ligand>
        <name>ATP</name>
        <dbReference type="ChEBI" id="CHEBI:30616"/>
    </ligand>
</feature>
<dbReference type="EC" id="6.1.1.10" evidence="12"/>
<evidence type="ECO:0000256" key="10">
    <source>
        <dbReference type="ARBA" id="ARBA00023146"/>
    </source>
</evidence>
<keyword evidence="6 12" id="KW-0547">Nucleotide-binding</keyword>
<dbReference type="Gene3D" id="2.20.28.20">
    <property type="entry name" value="Methionyl-tRNA synthetase, Zn-domain"/>
    <property type="match status" value="1"/>
</dbReference>
<feature type="short sequence motif" description="'HIGH' region" evidence="12">
    <location>
        <begin position="26"/>
        <end position="36"/>
    </location>
</feature>
<dbReference type="InterPro" id="IPR023458">
    <property type="entry name" value="Met-tRNA_ligase_1"/>
</dbReference>
<name>A0A560D9E1_9BRAD</name>
<dbReference type="GO" id="GO:0005829">
    <property type="term" value="C:cytosol"/>
    <property type="evidence" value="ECO:0007669"/>
    <property type="project" value="TreeGrafter"/>
</dbReference>
<dbReference type="SUPFAM" id="SSF57770">
    <property type="entry name" value="Methionyl-tRNA synthetase (MetRS), Zn-domain"/>
    <property type="match status" value="1"/>
</dbReference>
<evidence type="ECO:0000256" key="2">
    <source>
        <dbReference type="ARBA" id="ARBA00004496"/>
    </source>
</evidence>
<dbReference type="InterPro" id="IPR033911">
    <property type="entry name" value="MetRS_core"/>
</dbReference>
<keyword evidence="12" id="KW-0479">Metal-binding</keyword>
<evidence type="ECO:0000259" key="13">
    <source>
        <dbReference type="Pfam" id="PF09334"/>
    </source>
</evidence>
<dbReference type="Gene3D" id="1.10.730.10">
    <property type="entry name" value="Isoleucyl-tRNA Synthetase, Domain 1"/>
    <property type="match status" value="1"/>
</dbReference>
<dbReference type="PRINTS" id="PR01041">
    <property type="entry name" value="TRNASYNTHMET"/>
</dbReference>
<protein>
    <recommendedName>
        <fullName evidence="12">Methionine--tRNA ligase</fullName>
        <ecNumber evidence="12">6.1.1.10</ecNumber>
    </recommendedName>
    <alternativeName>
        <fullName evidence="12">Methionyl-tRNA synthetase</fullName>
        <shortName evidence="12">MetRS</shortName>
    </alternativeName>
</protein>
<feature type="binding site" evidence="12">
    <location>
        <position position="161"/>
    </location>
    <ligand>
        <name>Zn(2+)</name>
        <dbReference type="ChEBI" id="CHEBI:29105"/>
    </ligand>
</feature>
<dbReference type="NCBIfam" id="TIGR00398">
    <property type="entry name" value="metG"/>
    <property type="match status" value="1"/>
</dbReference>
<dbReference type="GO" id="GO:0006431">
    <property type="term" value="P:methionyl-tRNA aminoacylation"/>
    <property type="evidence" value="ECO:0007669"/>
    <property type="project" value="UniProtKB-UniRule"/>
</dbReference>
<dbReference type="Proteomes" id="UP000319949">
    <property type="component" value="Unassembled WGS sequence"/>
</dbReference>
<dbReference type="InterPro" id="IPR014729">
    <property type="entry name" value="Rossmann-like_a/b/a_fold"/>
</dbReference>
<dbReference type="GO" id="GO:0004825">
    <property type="term" value="F:methionine-tRNA ligase activity"/>
    <property type="evidence" value="ECO:0007669"/>
    <property type="project" value="UniProtKB-UniRule"/>
</dbReference>
<evidence type="ECO:0000256" key="6">
    <source>
        <dbReference type="ARBA" id="ARBA00022741"/>
    </source>
</evidence>
<evidence type="ECO:0000256" key="11">
    <source>
        <dbReference type="ARBA" id="ARBA00047364"/>
    </source>
</evidence>
<dbReference type="InterPro" id="IPR029038">
    <property type="entry name" value="MetRS_Zn"/>
</dbReference>
<sequence length="574" mass="63628">MIFPVGITQTRKTAVMTKTLITSALPYVNGVKHLGNLVGSLLPADVHARFRRQIGDDVLFICATDEHGTPAELGAVQAGQDIRNFCDTQHAVQADIYRRFGLSFDHFGRTSSPQNRALTQHFYRRLDDAGLIEERALQQVWSPIDGRFLPDRYVLGTCPHCGDTSARGDQCDHCGTLLDPPELIDPRSALSGDRALEIRDSRHLFLRQSQLVGALSAWIDDRSGWPAFVVSTAKSWLTADLRDRCITRDLAWGVPVPRDGFEDKVFYVWFDAPIGYIAATQEWAAAAPGRDWRTWWWQADDVSYIQFLGKDNIPFHTVSFPATLIGSHEPWKTVDIIKGFHWLNYEGGKFSTSRNRGVFTDRALEELPADLWRWWLIANAPESADTDFVVTKFVADVNKDLADIFGNLVNRIVSFAHRAFDGRIPEGGAPGEAEHLLARELEHRIATLRRHHEALEFRAAAAATRAIWDVANAYLQHAAPWTALKSDPDRAAIVTRTGLNLVGICAVLAWSVVPGLSESVLRALGRNDSVPDWPNGSLADLLDGGAGKVIAPIGPLVEKISPERASHLAARFGS</sequence>
<dbReference type="SUPFAM" id="SSF47323">
    <property type="entry name" value="Anticodon-binding domain of a subclass of class I aminoacyl-tRNA synthetases"/>
    <property type="match status" value="1"/>
</dbReference>
<dbReference type="PANTHER" id="PTHR45765:SF1">
    <property type="entry name" value="METHIONINE--TRNA LIGASE, CYTOPLASMIC"/>
    <property type="match status" value="1"/>
</dbReference>
<dbReference type="Pfam" id="PF09334">
    <property type="entry name" value="tRNA-synt_1g"/>
    <property type="match status" value="1"/>
</dbReference>
<reference evidence="15 16" key="1">
    <citation type="submission" date="2019-06" db="EMBL/GenBank/DDBJ databases">
        <title>Genomic Encyclopedia of Type Strains, Phase IV (KMG-V): Genome sequencing to study the core and pangenomes of soil and plant-associated prokaryotes.</title>
        <authorList>
            <person name="Whitman W."/>
        </authorList>
    </citation>
    <scope>NUCLEOTIDE SEQUENCE [LARGE SCALE GENOMIC DNA]</scope>
    <source>
        <strain evidence="15 16">BR 510</strain>
    </source>
</reference>
<comment type="similarity">
    <text evidence="3 12">Belongs to the class-I aminoacyl-tRNA synthetase family. MetG type 1 subfamily.</text>
</comment>
<dbReference type="STRING" id="1803665.GCA_001641335_07574"/>
<comment type="catalytic activity">
    <reaction evidence="11 12">
        <text>tRNA(Met) + L-methionine + ATP = L-methionyl-tRNA(Met) + AMP + diphosphate</text>
        <dbReference type="Rhea" id="RHEA:13481"/>
        <dbReference type="Rhea" id="RHEA-COMP:9667"/>
        <dbReference type="Rhea" id="RHEA-COMP:9698"/>
        <dbReference type="ChEBI" id="CHEBI:30616"/>
        <dbReference type="ChEBI" id="CHEBI:33019"/>
        <dbReference type="ChEBI" id="CHEBI:57844"/>
        <dbReference type="ChEBI" id="CHEBI:78442"/>
        <dbReference type="ChEBI" id="CHEBI:78530"/>
        <dbReference type="ChEBI" id="CHEBI:456215"/>
        <dbReference type="EC" id="6.1.1.10"/>
    </reaction>
</comment>
<dbReference type="InterPro" id="IPR014758">
    <property type="entry name" value="Met-tRNA_synth"/>
</dbReference>
<feature type="binding site" evidence="12">
    <location>
        <position position="158"/>
    </location>
    <ligand>
        <name>Zn(2+)</name>
        <dbReference type="ChEBI" id="CHEBI:29105"/>
    </ligand>
</feature>
<dbReference type="Pfam" id="PF19303">
    <property type="entry name" value="Anticodon_3"/>
    <property type="match status" value="1"/>
</dbReference>
<evidence type="ECO:0000256" key="3">
    <source>
        <dbReference type="ARBA" id="ARBA00008258"/>
    </source>
</evidence>
<feature type="domain" description="Methionyl/Leucyl tRNA synthetase" evidence="13">
    <location>
        <begin position="20"/>
        <end position="412"/>
    </location>
</feature>
<feature type="binding site" evidence="12">
    <location>
        <position position="171"/>
    </location>
    <ligand>
        <name>Zn(2+)</name>
        <dbReference type="ChEBI" id="CHEBI:29105"/>
    </ligand>
</feature>
<comment type="subunit">
    <text evidence="12">Monomer.</text>
</comment>
<proteinExistence type="inferred from homology"/>
<dbReference type="SUPFAM" id="SSF52374">
    <property type="entry name" value="Nucleotidylyl transferase"/>
    <property type="match status" value="1"/>
</dbReference>
<comment type="function">
    <text evidence="1 12">Is required not only for elongation of protein synthesis but also for the initiation of all mRNA translation through initiator tRNA(fMet) aminoacylation.</text>
</comment>
<organism evidence="15 16">
    <name type="scientific">Bradyrhizobium stylosanthis</name>
    <dbReference type="NCBI Taxonomy" id="1803665"/>
    <lineage>
        <taxon>Bacteria</taxon>
        <taxon>Pseudomonadati</taxon>
        <taxon>Pseudomonadota</taxon>
        <taxon>Alphaproteobacteria</taxon>
        <taxon>Hyphomicrobiales</taxon>
        <taxon>Nitrobacteraceae</taxon>
        <taxon>Bradyrhizobium</taxon>
    </lineage>
</organism>
<evidence type="ECO:0000256" key="1">
    <source>
        <dbReference type="ARBA" id="ARBA00003314"/>
    </source>
</evidence>
<keyword evidence="9 12" id="KW-0648">Protein biosynthesis</keyword>
<dbReference type="InterPro" id="IPR041872">
    <property type="entry name" value="Anticodon_Met"/>
</dbReference>
<evidence type="ECO:0000256" key="5">
    <source>
        <dbReference type="ARBA" id="ARBA00022598"/>
    </source>
</evidence>
<comment type="cofactor">
    <cofactor evidence="12">
        <name>Zn(2+)</name>
        <dbReference type="ChEBI" id="CHEBI:29105"/>
    </cofactor>
    <text evidence="12">Binds 1 zinc ion per subunit.</text>
</comment>
<keyword evidence="7 12" id="KW-0862">Zinc</keyword>
<gene>
    <name evidence="12" type="primary">metG</name>
    <name evidence="15" type="ORF">FBZ96_109118</name>
</gene>
<dbReference type="GO" id="GO:0005524">
    <property type="term" value="F:ATP binding"/>
    <property type="evidence" value="ECO:0007669"/>
    <property type="project" value="UniProtKB-UniRule"/>
</dbReference>
<dbReference type="GO" id="GO:0017101">
    <property type="term" value="C:aminoacyl-tRNA synthetase multienzyme complex"/>
    <property type="evidence" value="ECO:0007669"/>
    <property type="project" value="TreeGrafter"/>
</dbReference>
<dbReference type="CDD" id="cd07957">
    <property type="entry name" value="Anticodon_Ia_Met"/>
    <property type="match status" value="1"/>
</dbReference>
<feature type="domain" description="Methionyl-tRNA synthetase anticodon-binding" evidence="14">
    <location>
        <begin position="424"/>
        <end position="573"/>
    </location>
</feature>
<accession>A0A560D9E1</accession>
<dbReference type="HAMAP" id="MF_00098">
    <property type="entry name" value="Met_tRNA_synth_type1"/>
    <property type="match status" value="1"/>
</dbReference>
<dbReference type="CDD" id="cd00814">
    <property type="entry name" value="MetRS_core"/>
    <property type="match status" value="1"/>
</dbReference>
<comment type="subcellular location">
    <subcellularLocation>
        <location evidence="2 12">Cytoplasm</location>
    </subcellularLocation>
</comment>
<dbReference type="InterPro" id="IPR009080">
    <property type="entry name" value="tRNAsynth_Ia_anticodon-bd"/>
</dbReference>
<evidence type="ECO:0000256" key="4">
    <source>
        <dbReference type="ARBA" id="ARBA00022490"/>
    </source>
</evidence>
<keyword evidence="4 12" id="KW-0963">Cytoplasm</keyword>
<dbReference type="InterPro" id="IPR015413">
    <property type="entry name" value="Methionyl/Leucyl_tRNA_Synth"/>
</dbReference>
<dbReference type="Gene3D" id="3.40.50.620">
    <property type="entry name" value="HUPs"/>
    <property type="match status" value="1"/>
</dbReference>
<keyword evidence="10 12" id="KW-0030">Aminoacyl-tRNA synthetase</keyword>